<name>A0A834XW92_APHGI</name>
<keyword evidence="2" id="KW-1185">Reference proteome</keyword>
<reference evidence="1 2" key="1">
    <citation type="submission" date="2020-08" db="EMBL/GenBank/DDBJ databases">
        <title>Aphidius gifuensis genome sequencing and assembly.</title>
        <authorList>
            <person name="Du Z."/>
        </authorList>
    </citation>
    <scope>NUCLEOTIDE SEQUENCE [LARGE SCALE GENOMIC DNA]</scope>
    <source>
        <strain evidence="1">YNYX2018</strain>
        <tissue evidence="1">Adults</tissue>
    </source>
</reference>
<proteinExistence type="predicted"/>
<comment type="caution">
    <text evidence="1">The sequence shown here is derived from an EMBL/GenBank/DDBJ whole genome shotgun (WGS) entry which is preliminary data.</text>
</comment>
<gene>
    <name evidence="1" type="ORF">HCN44_006400</name>
</gene>
<dbReference type="EMBL" id="JACMRX010000003">
    <property type="protein sequence ID" value="KAF7993340.1"/>
    <property type="molecule type" value="Genomic_DNA"/>
</dbReference>
<sequence length="89" mass="9673">MMGSNGWKVIQQHIPMIRFRKGLITRVFEGATTAQSAVPGPSTKSTAGGATGPGVIALPTIEDFQLPLRYQRRQIADYEIAYINRGGPD</sequence>
<protein>
    <submittedName>
        <fullName evidence="1">Uncharacterized protein</fullName>
    </submittedName>
</protein>
<dbReference type="OrthoDB" id="2116030at2759"/>
<evidence type="ECO:0000313" key="2">
    <source>
        <dbReference type="Proteomes" id="UP000639338"/>
    </source>
</evidence>
<accession>A0A834XW92</accession>
<evidence type="ECO:0000313" key="1">
    <source>
        <dbReference type="EMBL" id="KAF7993340.1"/>
    </source>
</evidence>
<organism evidence="1 2">
    <name type="scientific">Aphidius gifuensis</name>
    <name type="common">Parasitoid wasp</name>
    <dbReference type="NCBI Taxonomy" id="684658"/>
    <lineage>
        <taxon>Eukaryota</taxon>
        <taxon>Metazoa</taxon>
        <taxon>Ecdysozoa</taxon>
        <taxon>Arthropoda</taxon>
        <taxon>Hexapoda</taxon>
        <taxon>Insecta</taxon>
        <taxon>Pterygota</taxon>
        <taxon>Neoptera</taxon>
        <taxon>Endopterygota</taxon>
        <taxon>Hymenoptera</taxon>
        <taxon>Apocrita</taxon>
        <taxon>Ichneumonoidea</taxon>
        <taxon>Braconidae</taxon>
        <taxon>Aphidiinae</taxon>
        <taxon>Aphidius</taxon>
    </lineage>
</organism>
<dbReference type="AlphaFoldDB" id="A0A834XW92"/>
<dbReference type="Proteomes" id="UP000639338">
    <property type="component" value="Unassembled WGS sequence"/>
</dbReference>